<comment type="caution">
    <text evidence="3">The sequence shown here is derived from an EMBL/GenBank/DDBJ whole genome shotgun (WGS) entry which is preliminary data.</text>
</comment>
<dbReference type="AlphaFoldDB" id="A0A9C9ENC1"/>
<name>A0A9C9ENC1_UNCW3</name>
<evidence type="ECO:0000256" key="1">
    <source>
        <dbReference type="ARBA" id="ARBA00022729"/>
    </source>
</evidence>
<feature type="domain" description="Glycosyl hydrolase-like 10" evidence="2">
    <location>
        <begin position="32"/>
        <end position="301"/>
    </location>
</feature>
<gene>
    <name evidence="3" type="ORF">ENI34_07630</name>
</gene>
<accession>A0A9C9ENC1</accession>
<sequence length="356" mass="42635">MTLFLLLMIFHTDFRGIWIPRWSLADKNKIFTHLEGRFNHIFLQIFALGEAYYPSRYAPSKRQSDEWLKNFIAEAHRRNIKVSAWVNFHYSWGYAPRPMTQLHPINHHPDWYVQDIHGRSILEYSVGELKKLGLEGYYLAPANPQVQSYLSNIAEEIIENYDFDGLHIDYIRYPNDDFIYDPLLRSKFMRRYYIDPMEIMTSRDFQKRYSLWGAEDLKKKWQRFVSDDLTRFIKDLRDRLKKKKPDLLISAAVKPDYISARYDFYQDWLTWLNSGYVDFVCLMSYTRALKRYFSKIKKSVDEPRRVVFGIGLYILKPKEVSYQVKLVDAQPFAGVVFFSYEQLKKNKAYLHSLILP</sequence>
<evidence type="ECO:0000313" key="3">
    <source>
        <dbReference type="EMBL" id="HEC78992.1"/>
    </source>
</evidence>
<dbReference type="SUPFAM" id="SSF51445">
    <property type="entry name" value="(Trans)glycosidases"/>
    <property type="match status" value="1"/>
</dbReference>
<evidence type="ECO:0000259" key="2">
    <source>
        <dbReference type="Pfam" id="PF02638"/>
    </source>
</evidence>
<evidence type="ECO:0000313" key="4">
    <source>
        <dbReference type="Proteomes" id="UP000885826"/>
    </source>
</evidence>
<dbReference type="PANTHER" id="PTHR43405:SF1">
    <property type="entry name" value="GLYCOSYL HYDROLASE DIGH"/>
    <property type="match status" value="1"/>
</dbReference>
<dbReference type="Proteomes" id="UP000885826">
    <property type="component" value="Unassembled WGS sequence"/>
</dbReference>
<dbReference type="PANTHER" id="PTHR43405">
    <property type="entry name" value="GLYCOSYL HYDROLASE DIGH"/>
    <property type="match status" value="1"/>
</dbReference>
<dbReference type="InterPro" id="IPR052177">
    <property type="entry name" value="Divisome_Glycosyl_Hydrolase"/>
</dbReference>
<dbReference type="Gene3D" id="3.20.20.80">
    <property type="entry name" value="Glycosidases"/>
    <property type="match status" value="1"/>
</dbReference>
<dbReference type="EMBL" id="DRIG01000084">
    <property type="protein sequence ID" value="HEC78992.1"/>
    <property type="molecule type" value="Genomic_DNA"/>
</dbReference>
<dbReference type="InterPro" id="IPR003790">
    <property type="entry name" value="GHL10"/>
</dbReference>
<protein>
    <recommendedName>
        <fullName evidence="2">Glycosyl hydrolase-like 10 domain-containing protein</fullName>
    </recommendedName>
</protein>
<organism evidence="3 4">
    <name type="scientific">candidate division WOR-3 bacterium</name>
    <dbReference type="NCBI Taxonomy" id="2052148"/>
    <lineage>
        <taxon>Bacteria</taxon>
        <taxon>Bacteria division WOR-3</taxon>
    </lineage>
</organism>
<dbReference type="InterPro" id="IPR017853">
    <property type="entry name" value="GH"/>
</dbReference>
<dbReference type="Pfam" id="PF02638">
    <property type="entry name" value="GHL10"/>
    <property type="match status" value="1"/>
</dbReference>
<reference evidence="3" key="1">
    <citation type="journal article" date="2020" name="mSystems">
        <title>Genome- and Community-Level Interaction Insights into Carbon Utilization and Element Cycling Functions of Hydrothermarchaeota in Hydrothermal Sediment.</title>
        <authorList>
            <person name="Zhou Z."/>
            <person name="Liu Y."/>
            <person name="Xu W."/>
            <person name="Pan J."/>
            <person name="Luo Z.H."/>
            <person name="Li M."/>
        </authorList>
    </citation>
    <scope>NUCLEOTIDE SEQUENCE</scope>
    <source>
        <strain evidence="3">HyVt-388</strain>
    </source>
</reference>
<proteinExistence type="predicted"/>
<keyword evidence="1" id="KW-0732">Signal</keyword>